<evidence type="ECO:0000313" key="12">
    <source>
        <dbReference type="Proteomes" id="UP000190667"/>
    </source>
</evidence>
<dbReference type="InterPro" id="IPR004846">
    <property type="entry name" value="T2SS/T3SS_dom"/>
</dbReference>
<dbReference type="RefSeq" id="WP_078005110.1">
    <property type="nucleotide sequence ID" value="NZ_MRUL01000039.1"/>
</dbReference>
<proteinExistence type="inferred from homology"/>
<dbReference type="EMBL" id="MRUL01000039">
    <property type="protein sequence ID" value="OON34663.1"/>
    <property type="molecule type" value="Genomic_DNA"/>
</dbReference>
<dbReference type="InterPro" id="IPR001775">
    <property type="entry name" value="GspD/PilQ"/>
</dbReference>
<dbReference type="GO" id="GO:0015627">
    <property type="term" value="C:type II protein secretion system complex"/>
    <property type="evidence" value="ECO:0007669"/>
    <property type="project" value="TreeGrafter"/>
</dbReference>
<evidence type="ECO:0000256" key="2">
    <source>
        <dbReference type="ARBA" id="ARBA00022692"/>
    </source>
</evidence>
<evidence type="ECO:0000259" key="9">
    <source>
        <dbReference type="Pfam" id="PF03958"/>
    </source>
</evidence>
<dbReference type="PRINTS" id="PR00811">
    <property type="entry name" value="BCTERIALGSPD"/>
</dbReference>
<dbReference type="Pfam" id="PF21305">
    <property type="entry name" value="type_II_gspD_N0"/>
    <property type="match status" value="1"/>
</dbReference>
<dbReference type="OrthoDB" id="9779724at2"/>
<evidence type="ECO:0000256" key="3">
    <source>
        <dbReference type="ARBA" id="ARBA00022729"/>
    </source>
</evidence>
<keyword evidence="2" id="KW-0812">Transmembrane</keyword>
<comment type="subcellular location">
    <subcellularLocation>
        <location evidence="6">Cell outer membrane</location>
    </subcellularLocation>
    <subcellularLocation>
        <location evidence="1">Membrane</location>
    </subcellularLocation>
</comment>
<dbReference type="PROSITE" id="PS00875">
    <property type="entry name" value="T2SP_D"/>
    <property type="match status" value="1"/>
</dbReference>
<feature type="domain" description="Type II/III secretion system secretin-like" evidence="8">
    <location>
        <begin position="255"/>
        <end position="419"/>
    </location>
</feature>
<dbReference type="PRINTS" id="PR01032">
    <property type="entry name" value="PHAGEIV"/>
</dbReference>
<dbReference type="Pfam" id="PF03958">
    <property type="entry name" value="Secretin_N"/>
    <property type="match status" value="1"/>
</dbReference>
<dbReference type="Proteomes" id="UP000190667">
    <property type="component" value="Unassembled WGS sequence"/>
</dbReference>
<feature type="chain" id="PRO_5012955793" evidence="7">
    <location>
        <begin position="19"/>
        <end position="421"/>
    </location>
</feature>
<sequence length="421" mass="44879">MRSLFIAFLFACSFCVSAETVNLNNSSVRSFVQWYSSKTGKPVIVNPDVKGAVTVFNADVNPTNIDEFFKSVLNANGFVMLSGNPVVVSLPSKLPSQMAAESDDTDNQLYDAWQSESSSQPVSVAFTVRNFKLTKVRSSDVQQLVKIYLDSNGGGNVVDYPGNNSLIVSAPDELLPVLTDFINSVDVARDQVLIQSLMFETSLSDGVDLSFAAGSASGHKVAGGFNTSALGSALSTAGGSFGIFDGNVLALSLRAVQSNSRSKVISTPRILTQSGQTGYISVGKNVPFITGKVTGESAGVNNPFQTIERHDVGVSLKVTPVVMGNGQLVLTIDTRADSISNDEQASDIITNQRQIQTTVQIKDGQTLLLGGLIDTSSSNADRSVPFISKIPLIGWLFTSKADSTEQRIMYVLLTAHIIRAL</sequence>
<evidence type="ECO:0000259" key="10">
    <source>
        <dbReference type="Pfam" id="PF21305"/>
    </source>
</evidence>
<dbReference type="Pfam" id="PF00263">
    <property type="entry name" value="Secretin"/>
    <property type="match status" value="1"/>
</dbReference>
<evidence type="ECO:0000313" key="11">
    <source>
        <dbReference type="EMBL" id="OON34663.1"/>
    </source>
</evidence>
<dbReference type="GO" id="GO:0009306">
    <property type="term" value="P:protein secretion"/>
    <property type="evidence" value="ECO:0007669"/>
    <property type="project" value="InterPro"/>
</dbReference>
<evidence type="ECO:0000256" key="4">
    <source>
        <dbReference type="ARBA" id="ARBA00023136"/>
    </source>
</evidence>
<dbReference type="Gene3D" id="3.30.1370.120">
    <property type="match status" value="1"/>
</dbReference>
<evidence type="ECO:0000259" key="8">
    <source>
        <dbReference type="Pfam" id="PF00263"/>
    </source>
</evidence>
<protein>
    <submittedName>
        <fullName evidence="11">General secretion pathway protein GspD</fullName>
    </submittedName>
</protein>
<keyword evidence="3 7" id="KW-0732">Signal</keyword>
<dbReference type="Gene3D" id="3.55.50.30">
    <property type="match status" value="1"/>
</dbReference>
<dbReference type="InterPro" id="IPR050810">
    <property type="entry name" value="Bact_Secretion_Sys_Channel"/>
</dbReference>
<feature type="signal peptide" evidence="7">
    <location>
        <begin position="1"/>
        <end position="18"/>
    </location>
</feature>
<organism evidence="11 12">
    <name type="scientific">Izhakiella australiensis</name>
    <dbReference type="NCBI Taxonomy" id="1926881"/>
    <lineage>
        <taxon>Bacteria</taxon>
        <taxon>Pseudomonadati</taxon>
        <taxon>Pseudomonadota</taxon>
        <taxon>Gammaproteobacteria</taxon>
        <taxon>Enterobacterales</taxon>
        <taxon>Erwiniaceae</taxon>
        <taxon>Izhakiella</taxon>
    </lineage>
</organism>
<name>A0A1S8Y7K0_9GAMM</name>
<dbReference type="PANTHER" id="PTHR30332:SF24">
    <property type="entry name" value="SECRETIN GSPD-RELATED"/>
    <property type="match status" value="1"/>
</dbReference>
<dbReference type="InterPro" id="IPR005644">
    <property type="entry name" value="NolW-like"/>
</dbReference>
<comment type="caution">
    <text evidence="11">The sequence shown here is derived from an EMBL/GenBank/DDBJ whole genome shotgun (WGS) entry which is preliminary data.</text>
</comment>
<evidence type="ECO:0000256" key="1">
    <source>
        <dbReference type="ARBA" id="ARBA00004370"/>
    </source>
</evidence>
<feature type="domain" description="NolW-like" evidence="9">
    <location>
        <begin position="128"/>
        <end position="191"/>
    </location>
</feature>
<evidence type="ECO:0000256" key="5">
    <source>
        <dbReference type="RuleBase" id="RU004003"/>
    </source>
</evidence>
<dbReference type="InterPro" id="IPR038591">
    <property type="entry name" value="NolW-like_sf"/>
</dbReference>
<gene>
    <name evidence="11" type="ORF">BTJ39_23600</name>
</gene>
<accession>A0A1S8Y7K0</accession>
<evidence type="ECO:0000256" key="6">
    <source>
        <dbReference type="RuleBase" id="RU004004"/>
    </source>
</evidence>
<dbReference type="STRING" id="1926881.BTJ39_23600"/>
<dbReference type="GO" id="GO:0009279">
    <property type="term" value="C:cell outer membrane"/>
    <property type="evidence" value="ECO:0007669"/>
    <property type="project" value="UniProtKB-SubCell"/>
</dbReference>
<evidence type="ECO:0000256" key="7">
    <source>
        <dbReference type="SAM" id="SignalP"/>
    </source>
</evidence>
<keyword evidence="6" id="KW-0813">Transport</keyword>
<dbReference type="PANTHER" id="PTHR30332">
    <property type="entry name" value="PROBABLE GENERAL SECRETION PATHWAY PROTEIN D"/>
    <property type="match status" value="1"/>
</dbReference>
<dbReference type="AlphaFoldDB" id="A0A1S8Y7K0"/>
<comment type="similarity">
    <text evidence="5">Belongs to the bacterial secretin family.</text>
</comment>
<keyword evidence="4" id="KW-0472">Membrane</keyword>
<keyword evidence="12" id="KW-1185">Reference proteome</keyword>
<dbReference type="InterPro" id="IPR049371">
    <property type="entry name" value="GspD-like_N0"/>
</dbReference>
<dbReference type="InterPro" id="IPR004845">
    <property type="entry name" value="T2SS_GspD_CS"/>
</dbReference>
<reference evidence="11 12" key="1">
    <citation type="submission" date="2016-12" db="EMBL/GenBank/DDBJ databases">
        <title>Izhakiella australiana sp. nov. of genus Izhakiella isolated from Australian desert.</title>
        <authorList>
            <person name="Ji M."/>
        </authorList>
    </citation>
    <scope>NUCLEOTIDE SEQUENCE [LARGE SCALE GENOMIC DNA]</scope>
    <source>
        <strain evidence="11 12">D4N98</strain>
    </source>
</reference>
<feature type="domain" description="GspD-like N0" evidence="10">
    <location>
        <begin position="21"/>
        <end position="82"/>
    </location>
</feature>